<dbReference type="GO" id="GO:0016887">
    <property type="term" value="F:ATP hydrolysis activity"/>
    <property type="evidence" value="ECO:0007669"/>
    <property type="project" value="RHEA"/>
</dbReference>
<protein>
    <recommendedName>
        <fullName evidence="9">DNA 3'-5' helicase</fullName>
        <ecNumber evidence="9">5.6.2.4</ecNumber>
    </recommendedName>
    <alternativeName>
        <fullName evidence="10">DNA 3'-5' helicase II</fullName>
    </alternativeName>
</protein>
<evidence type="ECO:0000256" key="2">
    <source>
        <dbReference type="ARBA" id="ARBA00022741"/>
    </source>
</evidence>
<evidence type="ECO:0000256" key="11">
    <source>
        <dbReference type="ARBA" id="ARBA00048988"/>
    </source>
</evidence>
<feature type="binding site" evidence="12">
    <location>
        <begin position="26"/>
        <end position="33"/>
    </location>
    <ligand>
        <name>ATP</name>
        <dbReference type="ChEBI" id="CHEBI:30616"/>
    </ligand>
</feature>
<sequence>MDYLKGLNEPQFEAVTTLEGPLMVLAGAGSGKTRVLTMRIAHLITNGIDPFNILALTFTNKAAKEMKERIAKVVGVSDARSLWMGTFHSVFARILRSEAHYLGYPSNFTIYDAQDALNVLKKVIKDMSVDAEVYKAKKVLSRISQYKNNLITVNAYFNNPELMEADERANMRLIGEIYRKYVEACFKNGAMDFDDLLLKTNELLTRFPEVLAKYQDRFRYILVDEYQDTNHSQYLIVKALASKFENICVVGDDAQSIYSFRGANIYNILNFKKDYPDAVTVSLEQNYRSTQNIVDAANVVISKNLQQFKKNVFSENEVGEKIKVYRSLSDADEANFVSANIFELHNTQQRKFSDFAILYRTNSQTRAFEDALRKKNIPYRVYGGLSFYQRKEVKDLLAYLRILINENDSEALSRIINYPARGIGETTQNKLIVFADARNVPITQVLDNLGFYAPQLGLNNGIITKLGDFWAMIKAFQVMLKTENVYDVAMEVAKRSGLIKFLKEDQTPEGISRVENIQELLNSMQGFIEEQRQIEDGDPSLSNFLENIALSSDTQNDKDDGDKVSLMTIHLSKGLEFPVVYLVGLEENLFPSFMSSSTREELEEERRLFYVALTRAEKQAYFTYAVSRFQWGKITDSEPSRFLSEVDSKYIEFINPMLEARFVNNSGISSNIFDERPSEPRFFKKKEEKKTLERNETIPAVKKTLKPVATAKIINPSGSSSEDIEVGDRVRHDRFGVGEVTFLDGTDPQNIKAKVIFANEGEKNLILKFAKLTKI</sequence>
<dbReference type="PROSITE" id="PS51198">
    <property type="entry name" value="UVRD_HELICASE_ATP_BIND"/>
    <property type="match status" value="1"/>
</dbReference>
<keyword evidence="7" id="KW-0413">Isomerase</keyword>
<evidence type="ECO:0000256" key="12">
    <source>
        <dbReference type="PROSITE-ProRule" id="PRU00560"/>
    </source>
</evidence>
<feature type="domain" description="UvrD-like helicase C-terminal" evidence="14">
    <location>
        <begin position="291"/>
        <end position="574"/>
    </location>
</feature>
<dbReference type="CDD" id="cd18807">
    <property type="entry name" value="SF1_C_UvrD"/>
    <property type="match status" value="1"/>
</dbReference>
<keyword evidence="5 12" id="KW-0067">ATP-binding</keyword>
<comment type="catalytic activity">
    <reaction evidence="11">
        <text>ATP + H2O = ADP + phosphate + H(+)</text>
        <dbReference type="Rhea" id="RHEA:13065"/>
        <dbReference type="ChEBI" id="CHEBI:15377"/>
        <dbReference type="ChEBI" id="CHEBI:15378"/>
        <dbReference type="ChEBI" id="CHEBI:30616"/>
        <dbReference type="ChEBI" id="CHEBI:43474"/>
        <dbReference type="ChEBI" id="CHEBI:456216"/>
        <dbReference type="EC" id="5.6.2.4"/>
    </reaction>
</comment>
<keyword evidence="3 12" id="KW-0378">Hydrolase</keyword>
<dbReference type="Proteomes" id="UP000267623">
    <property type="component" value="Unassembled WGS sequence"/>
</dbReference>
<reference evidence="16" key="1">
    <citation type="submission" date="2018-11" db="EMBL/GenBank/DDBJ databases">
        <title>Proposal to divide the Flavobacteriaceae and reorganize its genera based on Amino Acid Identity values calculated from whole genome sequences.</title>
        <authorList>
            <person name="Nicholson A.C."/>
            <person name="Gulvik C.A."/>
            <person name="Whitney A.M."/>
            <person name="Humrighouse B.W."/>
            <person name="Bell M."/>
            <person name="Holmes B."/>
            <person name="Steigerwalt A."/>
            <person name="Villarma A."/>
            <person name="Sheth M."/>
            <person name="Batra D."/>
            <person name="Pryor J."/>
            <person name="Bernardet J.-F."/>
            <person name="Hugo C."/>
            <person name="Kampfer P."/>
            <person name="Newman J."/>
            <person name="Mcquiston J.R."/>
        </authorList>
    </citation>
    <scope>NUCLEOTIDE SEQUENCE [LARGE SCALE GENOMIC DNA]</scope>
    <source>
        <strain evidence="16">DSM 22165</strain>
    </source>
</reference>
<dbReference type="InterPro" id="IPR014016">
    <property type="entry name" value="UvrD-like_ATP-bd"/>
</dbReference>
<dbReference type="CDD" id="cd17932">
    <property type="entry name" value="DEXQc_UvrD"/>
    <property type="match status" value="1"/>
</dbReference>
<name>A0A3N0XC59_9FLAO</name>
<dbReference type="EMBL" id="RJTU01000008">
    <property type="protein sequence ID" value="ROI14888.1"/>
    <property type="molecule type" value="Genomic_DNA"/>
</dbReference>
<organism evidence="15 16">
    <name type="scientific">Epilithonimonas hominis</name>
    <dbReference type="NCBI Taxonomy" id="420404"/>
    <lineage>
        <taxon>Bacteria</taxon>
        <taxon>Pseudomonadati</taxon>
        <taxon>Bacteroidota</taxon>
        <taxon>Flavobacteriia</taxon>
        <taxon>Flavobacteriales</taxon>
        <taxon>Weeksellaceae</taxon>
        <taxon>Chryseobacterium group</taxon>
        <taxon>Epilithonimonas</taxon>
    </lineage>
</organism>
<dbReference type="RefSeq" id="WP_123280170.1">
    <property type="nucleotide sequence ID" value="NZ_RJTU01000008.1"/>
</dbReference>
<dbReference type="AlphaFoldDB" id="A0A3N0XC59"/>
<evidence type="ECO:0000256" key="9">
    <source>
        <dbReference type="ARBA" id="ARBA00034808"/>
    </source>
</evidence>
<feature type="domain" description="UvrD-like helicase ATP-binding" evidence="13">
    <location>
        <begin position="5"/>
        <end position="290"/>
    </location>
</feature>
<dbReference type="PANTHER" id="PTHR11070:SF2">
    <property type="entry name" value="ATP-DEPENDENT DNA HELICASE SRS2"/>
    <property type="match status" value="1"/>
</dbReference>
<dbReference type="Pfam" id="PF21196">
    <property type="entry name" value="PcrA_UvrD_tudor"/>
    <property type="match status" value="1"/>
</dbReference>
<dbReference type="Pfam" id="PF13361">
    <property type="entry name" value="UvrD_C"/>
    <property type="match status" value="1"/>
</dbReference>
<evidence type="ECO:0000256" key="10">
    <source>
        <dbReference type="ARBA" id="ARBA00034923"/>
    </source>
</evidence>
<dbReference type="GO" id="GO:0033202">
    <property type="term" value="C:DNA helicase complex"/>
    <property type="evidence" value="ECO:0007669"/>
    <property type="project" value="TreeGrafter"/>
</dbReference>
<comment type="catalytic activity">
    <reaction evidence="8">
        <text>Couples ATP hydrolysis with the unwinding of duplex DNA by translocating in the 3'-5' direction.</text>
        <dbReference type="EC" id="5.6.2.4"/>
    </reaction>
</comment>
<reference evidence="16" key="2">
    <citation type="submission" date="2018-11" db="EMBL/GenBank/DDBJ databases">
        <title>Proposal to divide the Flavobacteriaceae and reorganize its genera based on Amino Acid Identity values calculated from whole genome sequences.</title>
        <authorList>
            <person name="Nicholson A.C."/>
            <person name="Gulvik C.A."/>
            <person name="Whitney A.M."/>
            <person name="Humrighouse B.W."/>
            <person name="Bell M."/>
            <person name="Holmes B."/>
            <person name="Steigerwalt A."/>
            <person name="Villarma A."/>
            <person name="Sheth M."/>
            <person name="Batra D."/>
            <person name="Pryor J."/>
            <person name="Bernardet J.-F."/>
            <person name="Hugo C."/>
            <person name="Kampfer P."/>
            <person name="Newman J."/>
            <person name="Mcquiston J."/>
        </authorList>
    </citation>
    <scope>NUCLEOTIDE SEQUENCE [LARGE SCALE GENOMIC DNA]</scope>
    <source>
        <strain evidence="16">DSM 22165</strain>
    </source>
</reference>
<dbReference type="InterPro" id="IPR014017">
    <property type="entry name" value="DNA_helicase_UvrD-like_C"/>
</dbReference>
<evidence type="ECO:0000256" key="5">
    <source>
        <dbReference type="ARBA" id="ARBA00022840"/>
    </source>
</evidence>
<dbReference type="PROSITE" id="PS51217">
    <property type="entry name" value="UVRD_HELICASE_CTER"/>
    <property type="match status" value="1"/>
</dbReference>
<dbReference type="Pfam" id="PF00580">
    <property type="entry name" value="UvrD-helicase"/>
    <property type="match status" value="1"/>
</dbReference>
<dbReference type="InterPro" id="IPR013986">
    <property type="entry name" value="DExx_box_DNA_helicase_dom_sf"/>
</dbReference>
<evidence type="ECO:0000313" key="16">
    <source>
        <dbReference type="Proteomes" id="UP000267623"/>
    </source>
</evidence>
<dbReference type="InterPro" id="IPR000212">
    <property type="entry name" value="DNA_helicase_UvrD/REP"/>
</dbReference>
<dbReference type="GO" id="GO:0043138">
    <property type="term" value="F:3'-5' DNA helicase activity"/>
    <property type="evidence" value="ECO:0007669"/>
    <property type="project" value="UniProtKB-EC"/>
</dbReference>
<evidence type="ECO:0000256" key="3">
    <source>
        <dbReference type="ARBA" id="ARBA00022801"/>
    </source>
</evidence>
<proteinExistence type="inferred from homology"/>
<dbReference type="GO" id="GO:0005829">
    <property type="term" value="C:cytosol"/>
    <property type="evidence" value="ECO:0007669"/>
    <property type="project" value="TreeGrafter"/>
</dbReference>
<dbReference type="EC" id="5.6.2.4" evidence="9"/>
<evidence type="ECO:0000256" key="6">
    <source>
        <dbReference type="ARBA" id="ARBA00023125"/>
    </source>
</evidence>
<keyword evidence="2 12" id="KW-0547">Nucleotide-binding</keyword>
<dbReference type="Gene3D" id="1.10.486.10">
    <property type="entry name" value="PCRA, domain 4"/>
    <property type="match status" value="1"/>
</dbReference>
<dbReference type="GO" id="GO:0000725">
    <property type="term" value="P:recombinational repair"/>
    <property type="evidence" value="ECO:0007669"/>
    <property type="project" value="TreeGrafter"/>
</dbReference>
<dbReference type="InterPro" id="IPR027417">
    <property type="entry name" value="P-loop_NTPase"/>
</dbReference>
<gene>
    <name evidence="15" type="ORF">EGH73_00355</name>
</gene>
<dbReference type="Gene3D" id="1.10.10.160">
    <property type="match status" value="1"/>
</dbReference>
<dbReference type="GO" id="GO:0005524">
    <property type="term" value="F:ATP binding"/>
    <property type="evidence" value="ECO:0007669"/>
    <property type="project" value="UniProtKB-UniRule"/>
</dbReference>
<evidence type="ECO:0000256" key="4">
    <source>
        <dbReference type="ARBA" id="ARBA00022806"/>
    </source>
</evidence>
<dbReference type="Gene3D" id="3.40.50.300">
    <property type="entry name" value="P-loop containing nucleotide triphosphate hydrolases"/>
    <property type="match status" value="2"/>
</dbReference>
<evidence type="ECO:0000259" key="13">
    <source>
        <dbReference type="PROSITE" id="PS51198"/>
    </source>
</evidence>
<keyword evidence="4 12" id="KW-0347">Helicase</keyword>
<evidence type="ECO:0000256" key="1">
    <source>
        <dbReference type="ARBA" id="ARBA00009922"/>
    </source>
</evidence>
<dbReference type="SUPFAM" id="SSF52540">
    <property type="entry name" value="P-loop containing nucleoside triphosphate hydrolases"/>
    <property type="match status" value="1"/>
</dbReference>
<evidence type="ECO:0000313" key="15">
    <source>
        <dbReference type="EMBL" id="ROI14888.1"/>
    </source>
</evidence>
<evidence type="ECO:0000259" key="14">
    <source>
        <dbReference type="PROSITE" id="PS51217"/>
    </source>
</evidence>
<comment type="similarity">
    <text evidence="1">Belongs to the helicase family. UvrD subfamily.</text>
</comment>
<evidence type="ECO:0000256" key="7">
    <source>
        <dbReference type="ARBA" id="ARBA00023235"/>
    </source>
</evidence>
<evidence type="ECO:0000256" key="8">
    <source>
        <dbReference type="ARBA" id="ARBA00034617"/>
    </source>
</evidence>
<dbReference type="PANTHER" id="PTHR11070">
    <property type="entry name" value="UVRD / RECB / PCRA DNA HELICASE FAMILY MEMBER"/>
    <property type="match status" value="1"/>
</dbReference>
<keyword evidence="6" id="KW-0238">DNA-binding</keyword>
<accession>A0A3N0XC59</accession>
<dbReference type="GO" id="GO:0003677">
    <property type="term" value="F:DNA binding"/>
    <property type="evidence" value="ECO:0007669"/>
    <property type="project" value="UniProtKB-KW"/>
</dbReference>
<comment type="caution">
    <text evidence="15">The sequence shown here is derived from an EMBL/GenBank/DDBJ whole genome shotgun (WGS) entry which is preliminary data.</text>
</comment>